<feature type="transmembrane region" description="Helical" evidence="1">
    <location>
        <begin position="102"/>
        <end position="123"/>
    </location>
</feature>
<keyword evidence="1" id="KW-0472">Membrane</keyword>
<evidence type="ECO:0000256" key="1">
    <source>
        <dbReference type="SAM" id="Phobius"/>
    </source>
</evidence>
<keyword evidence="1" id="KW-1133">Transmembrane helix</keyword>
<keyword evidence="3" id="KW-1185">Reference proteome</keyword>
<dbReference type="RefSeq" id="WP_036169871.1">
    <property type="nucleotide sequence ID" value="NZ_JRKJ01000018.1"/>
</dbReference>
<name>A0A0A2WFP7_9GAMM</name>
<sequence length="129" mass="15028">MFDATIQLIGYKGLLLLIAAYLGIGLILSFPALWAWWRARRERLEQRRMFVLVVWGFAFGATGVASLMIELPLAVYTVFFAPEFYEMKLISATRHLDAVVEYWWVGMPVVEVIAAVWATRYFARRWRFS</sequence>
<comment type="caution">
    <text evidence="2">The sequence shown here is derived from an EMBL/GenBank/DDBJ whole genome shotgun (WGS) entry which is preliminary data.</text>
</comment>
<dbReference type="AlphaFoldDB" id="A0A0A2WFP7"/>
<dbReference type="PATRIC" id="fig|1300345.3.peg.2268"/>
<organism evidence="2 3">
    <name type="scientific">Lysobacter dokdonensis DS-58</name>
    <dbReference type="NCBI Taxonomy" id="1300345"/>
    <lineage>
        <taxon>Bacteria</taxon>
        <taxon>Pseudomonadati</taxon>
        <taxon>Pseudomonadota</taxon>
        <taxon>Gammaproteobacteria</taxon>
        <taxon>Lysobacterales</taxon>
        <taxon>Lysobacteraceae</taxon>
        <taxon>Noviluteimonas</taxon>
    </lineage>
</organism>
<dbReference type="EMBL" id="JRKJ01000018">
    <property type="protein sequence ID" value="KGQ18573.1"/>
    <property type="molecule type" value="Genomic_DNA"/>
</dbReference>
<gene>
    <name evidence="2" type="ORF">LF41_599</name>
</gene>
<evidence type="ECO:0000313" key="3">
    <source>
        <dbReference type="Proteomes" id="UP000030518"/>
    </source>
</evidence>
<evidence type="ECO:0008006" key="4">
    <source>
        <dbReference type="Google" id="ProtNLM"/>
    </source>
</evidence>
<proteinExistence type="predicted"/>
<feature type="transmembrane region" description="Helical" evidence="1">
    <location>
        <begin position="49"/>
        <end position="82"/>
    </location>
</feature>
<accession>A0A0A2WFP7</accession>
<reference evidence="2 3" key="1">
    <citation type="submission" date="2014-09" db="EMBL/GenBank/DDBJ databases">
        <title>Genome sequences of Lysobacter dokdonensis DS-58.</title>
        <authorList>
            <person name="Kim J.F."/>
            <person name="Kwak M.-J."/>
        </authorList>
    </citation>
    <scope>NUCLEOTIDE SEQUENCE [LARGE SCALE GENOMIC DNA]</scope>
    <source>
        <strain evidence="2 3">DS-58</strain>
    </source>
</reference>
<keyword evidence="1" id="KW-0812">Transmembrane</keyword>
<feature type="transmembrane region" description="Helical" evidence="1">
    <location>
        <begin position="14"/>
        <end position="37"/>
    </location>
</feature>
<dbReference type="STRING" id="1300345.LF41_599"/>
<protein>
    <recommendedName>
        <fullName evidence="4">Transmembrane protein</fullName>
    </recommendedName>
</protein>
<evidence type="ECO:0000313" key="2">
    <source>
        <dbReference type="EMBL" id="KGQ18573.1"/>
    </source>
</evidence>
<dbReference type="Proteomes" id="UP000030518">
    <property type="component" value="Unassembled WGS sequence"/>
</dbReference>